<organism evidence="1 2">
    <name type="scientific">Thermoproteota archaeon</name>
    <dbReference type="NCBI Taxonomy" id="2056631"/>
    <lineage>
        <taxon>Archaea</taxon>
        <taxon>Thermoproteota</taxon>
    </lineage>
</organism>
<name>A0A523BB85_9CREN</name>
<proteinExistence type="predicted"/>
<evidence type="ECO:0000313" key="2">
    <source>
        <dbReference type="Proteomes" id="UP000315399"/>
    </source>
</evidence>
<gene>
    <name evidence="1" type="ORF">DSO08_04530</name>
</gene>
<dbReference type="AlphaFoldDB" id="A0A523BB85"/>
<feature type="non-terminal residue" evidence="1">
    <location>
        <position position="109"/>
    </location>
</feature>
<reference evidence="1 2" key="1">
    <citation type="journal article" date="2019" name="Nat. Microbiol.">
        <title>Expanding anaerobic alkane metabolism in the domain of Archaea.</title>
        <authorList>
            <person name="Wang Y."/>
            <person name="Wegener G."/>
            <person name="Hou J."/>
            <person name="Wang F."/>
            <person name="Xiao X."/>
        </authorList>
    </citation>
    <scope>NUCLEOTIDE SEQUENCE [LARGE SCALE GENOMIC DNA]</scope>
    <source>
        <strain evidence="1">WYZ-LMO10</strain>
    </source>
</reference>
<dbReference type="EMBL" id="QNVH01000044">
    <property type="protein sequence ID" value="TDA38203.1"/>
    <property type="molecule type" value="Genomic_DNA"/>
</dbReference>
<comment type="caution">
    <text evidence="1">The sequence shown here is derived from an EMBL/GenBank/DDBJ whole genome shotgun (WGS) entry which is preliminary data.</text>
</comment>
<accession>A0A523BB85</accession>
<protein>
    <submittedName>
        <fullName evidence="1">Uncharacterized protein</fullName>
    </submittedName>
</protein>
<evidence type="ECO:0000313" key="1">
    <source>
        <dbReference type="EMBL" id="TDA38203.1"/>
    </source>
</evidence>
<sequence length="109" mass="11987">MSTLAKNWNCGPDLPKEVKEVLRSSGLFLIEGAVEGKSGVLHVFDAAAKEADGRLVVVDIAHSDEDEAVDEIPLLRFYVKCFDTDSEKRILLCIPRATENVKKLAPVFS</sequence>
<dbReference type="Proteomes" id="UP000315399">
    <property type="component" value="Unassembled WGS sequence"/>
</dbReference>